<accession>A0ABV9UT52</accession>
<sequence>MKPRLVRSRAATAGVCLIALAGAAACGPASGSKGAEGAARETAAAAGASGAAPPAPRASDTTPQVKADGALSSEQLTAAALMTGDVEGFAAEPLEGGTPTGSSRTAKAACMPFVSVINGTPEPAPSATVYRRLVDTSEDGRADQTVVTEVLGSHPAGAADVLARLRTAIDACSDGFRTKGGDLEPSVFTEVKELPAPAAGDEAVAYELMGVAQGDPVPMVFQVVRSGTTVVTYYAVDVSGGDTPQIPDRLAVAQAAKLKS</sequence>
<feature type="chain" id="PRO_5046163751" description="Lipoprotein" evidence="2">
    <location>
        <begin position="25"/>
        <end position="260"/>
    </location>
</feature>
<reference evidence="4" key="1">
    <citation type="journal article" date="2019" name="Int. J. Syst. Evol. Microbiol.">
        <title>The Global Catalogue of Microorganisms (GCM) 10K type strain sequencing project: providing services to taxonomists for standard genome sequencing and annotation.</title>
        <authorList>
            <consortium name="The Broad Institute Genomics Platform"/>
            <consortium name="The Broad Institute Genome Sequencing Center for Infectious Disease"/>
            <person name="Wu L."/>
            <person name="Ma J."/>
        </authorList>
    </citation>
    <scope>NUCLEOTIDE SEQUENCE [LARGE SCALE GENOMIC DNA]</scope>
    <source>
        <strain evidence="4">CCM 7224</strain>
    </source>
</reference>
<gene>
    <name evidence="3" type="ORF">ACFPFX_22170</name>
</gene>
<protein>
    <recommendedName>
        <fullName evidence="5">Lipoprotein</fullName>
    </recommendedName>
</protein>
<organism evidence="3 4">
    <name type="scientific">Streptomyces mauvecolor</name>
    <dbReference type="NCBI Taxonomy" id="58345"/>
    <lineage>
        <taxon>Bacteria</taxon>
        <taxon>Bacillati</taxon>
        <taxon>Actinomycetota</taxon>
        <taxon>Actinomycetes</taxon>
        <taxon>Kitasatosporales</taxon>
        <taxon>Streptomycetaceae</taxon>
        <taxon>Streptomyces</taxon>
    </lineage>
</organism>
<evidence type="ECO:0008006" key="5">
    <source>
        <dbReference type="Google" id="ProtNLM"/>
    </source>
</evidence>
<dbReference type="PROSITE" id="PS51257">
    <property type="entry name" value="PROKAR_LIPOPROTEIN"/>
    <property type="match status" value="1"/>
</dbReference>
<keyword evidence="4" id="KW-1185">Reference proteome</keyword>
<comment type="caution">
    <text evidence="3">The sequence shown here is derived from an EMBL/GenBank/DDBJ whole genome shotgun (WGS) entry which is preliminary data.</text>
</comment>
<evidence type="ECO:0000256" key="1">
    <source>
        <dbReference type="SAM" id="MobiDB-lite"/>
    </source>
</evidence>
<dbReference type="EMBL" id="JBHSIZ010000029">
    <property type="protein sequence ID" value="MFC4958999.1"/>
    <property type="molecule type" value="Genomic_DNA"/>
</dbReference>
<evidence type="ECO:0000313" key="4">
    <source>
        <dbReference type="Proteomes" id="UP001595834"/>
    </source>
</evidence>
<keyword evidence="2" id="KW-0732">Signal</keyword>
<evidence type="ECO:0000313" key="3">
    <source>
        <dbReference type="EMBL" id="MFC4958999.1"/>
    </source>
</evidence>
<dbReference type="Proteomes" id="UP001595834">
    <property type="component" value="Unassembled WGS sequence"/>
</dbReference>
<evidence type="ECO:0000256" key="2">
    <source>
        <dbReference type="SAM" id="SignalP"/>
    </source>
</evidence>
<proteinExistence type="predicted"/>
<feature type="region of interest" description="Disordered" evidence="1">
    <location>
        <begin position="45"/>
        <end position="64"/>
    </location>
</feature>
<feature type="signal peptide" evidence="2">
    <location>
        <begin position="1"/>
        <end position="24"/>
    </location>
</feature>
<dbReference type="RefSeq" id="WP_344378001.1">
    <property type="nucleotide sequence ID" value="NZ_BAAASQ010000021.1"/>
</dbReference>
<name>A0ABV9UT52_9ACTN</name>